<dbReference type="PANTHER" id="PTHR23222">
    <property type="entry name" value="PROHIBITIN"/>
    <property type="match status" value="1"/>
</dbReference>
<reference evidence="7" key="1">
    <citation type="submission" date="2018-06" db="EMBL/GenBank/DDBJ databases">
        <authorList>
            <person name="Zhirakovskaya E."/>
        </authorList>
    </citation>
    <scope>NUCLEOTIDE SEQUENCE</scope>
</reference>
<accession>A0A3B1BR57</accession>
<feature type="domain" description="Band 7" evidence="6">
    <location>
        <begin position="46"/>
        <end position="207"/>
    </location>
</feature>
<keyword evidence="5" id="KW-1133">Transmembrane helix</keyword>
<evidence type="ECO:0000256" key="4">
    <source>
        <dbReference type="ARBA" id="ARBA00023136"/>
    </source>
</evidence>
<organism evidence="7">
    <name type="scientific">hydrothermal vent metagenome</name>
    <dbReference type="NCBI Taxonomy" id="652676"/>
    <lineage>
        <taxon>unclassified sequences</taxon>
        <taxon>metagenomes</taxon>
        <taxon>ecological metagenomes</taxon>
    </lineage>
</organism>
<evidence type="ECO:0000256" key="3">
    <source>
        <dbReference type="ARBA" id="ARBA00023128"/>
    </source>
</evidence>
<keyword evidence="4 5" id="KW-0472">Membrane</keyword>
<dbReference type="CDD" id="cd03401">
    <property type="entry name" value="SPFH_prohibitin"/>
    <property type="match status" value="1"/>
</dbReference>
<comment type="subcellular location">
    <subcellularLocation>
        <location evidence="1">Mitochondrion inner membrane</location>
    </subcellularLocation>
</comment>
<dbReference type="AlphaFoldDB" id="A0A3B1BR57"/>
<dbReference type="InterPro" id="IPR001107">
    <property type="entry name" value="Band_7"/>
</dbReference>
<dbReference type="Gene3D" id="3.30.479.30">
    <property type="entry name" value="Band 7 domain"/>
    <property type="match status" value="1"/>
</dbReference>
<keyword evidence="2" id="KW-0999">Mitochondrion inner membrane</keyword>
<protein>
    <recommendedName>
        <fullName evidence="6">Band 7 domain-containing protein</fullName>
    </recommendedName>
</protein>
<dbReference type="PANTHER" id="PTHR23222:SF1">
    <property type="entry name" value="PROHIBITIN-2"/>
    <property type="match status" value="1"/>
</dbReference>
<dbReference type="SMART" id="SM00244">
    <property type="entry name" value="PHB"/>
    <property type="match status" value="1"/>
</dbReference>
<sequence>MPFMIAIVVFIGGIIFYLKMKKTGHKQEAFVSLIAILVAAGIGIFNVFTVVPAGTVGVVDFLGNVNDNTLKAGVNLVNPMAKVIKFSIKTQELKEVMNVPSKEGLSVQLEISLLFRLDPDNANIIYKTVGPNYAEIILMPQFRSVVRGVTARYQAKALYTASREKLAGEIMDELEGLVGPRGITIETAALRQIILPERLTKSIEEKLQAEQESQRMAFVLKKEEQEAERKRIEAKGIKDFQTIVSEGINDQLLRWKGIEATEKLANSTNSKVIVIGSGKDGLPLILGGNN</sequence>
<evidence type="ECO:0000313" key="7">
    <source>
        <dbReference type="EMBL" id="VAX20429.1"/>
    </source>
</evidence>
<proteinExistence type="predicted"/>
<keyword evidence="3" id="KW-0496">Mitochondrion</keyword>
<keyword evidence="5" id="KW-0812">Transmembrane</keyword>
<dbReference type="Pfam" id="PF01145">
    <property type="entry name" value="Band_7"/>
    <property type="match status" value="1"/>
</dbReference>
<name>A0A3B1BR57_9ZZZZ</name>
<evidence type="ECO:0000256" key="2">
    <source>
        <dbReference type="ARBA" id="ARBA00022792"/>
    </source>
</evidence>
<gene>
    <name evidence="7" type="ORF">MNBD_IGNAVI01-3061</name>
</gene>
<feature type="transmembrane region" description="Helical" evidence="5">
    <location>
        <begin position="29"/>
        <end position="51"/>
    </location>
</feature>
<dbReference type="PRINTS" id="PR00679">
    <property type="entry name" value="PROHIBITIN"/>
</dbReference>
<dbReference type="GO" id="GO:0005743">
    <property type="term" value="C:mitochondrial inner membrane"/>
    <property type="evidence" value="ECO:0007669"/>
    <property type="project" value="UniProtKB-SubCell"/>
</dbReference>
<dbReference type="InterPro" id="IPR000163">
    <property type="entry name" value="Prohibitin"/>
</dbReference>
<evidence type="ECO:0000256" key="5">
    <source>
        <dbReference type="SAM" id="Phobius"/>
    </source>
</evidence>
<dbReference type="GO" id="GO:0007005">
    <property type="term" value="P:mitochondrion organization"/>
    <property type="evidence" value="ECO:0007669"/>
    <property type="project" value="TreeGrafter"/>
</dbReference>
<dbReference type="EMBL" id="UOGD01000169">
    <property type="protein sequence ID" value="VAX20429.1"/>
    <property type="molecule type" value="Genomic_DNA"/>
</dbReference>
<evidence type="ECO:0000256" key="1">
    <source>
        <dbReference type="ARBA" id="ARBA00004273"/>
    </source>
</evidence>
<dbReference type="SUPFAM" id="SSF117892">
    <property type="entry name" value="Band 7/SPFH domain"/>
    <property type="match status" value="1"/>
</dbReference>
<dbReference type="InterPro" id="IPR036013">
    <property type="entry name" value="Band_7/SPFH_dom_sf"/>
</dbReference>
<evidence type="ECO:0000259" key="6">
    <source>
        <dbReference type="SMART" id="SM00244"/>
    </source>
</evidence>